<organism evidence="2 3">
    <name type="scientific">Ophiocordyceps unilateralis</name>
    <name type="common">Zombie-ant fungus</name>
    <name type="synonym">Torrubia unilateralis</name>
    <dbReference type="NCBI Taxonomy" id="268505"/>
    <lineage>
        <taxon>Eukaryota</taxon>
        <taxon>Fungi</taxon>
        <taxon>Dikarya</taxon>
        <taxon>Ascomycota</taxon>
        <taxon>Pezizomycotina</taxon>
        <taxon>Sordariomycetes</taxon>
        <taxon>Hypocreomycetidae</taxon>
        <taxon>Hypocreales</taxon>
        <taxon>Ophiocordycipitaceae</taxon>
        <taxon>Ophiocordyceps</taxon>
    </lineage>
</organism>
<gene>
    <name evidence="2" type="ORF">XA68_10292</name>
</gene>
<dbReference type="STRING" id="268505.A0A2A9PIH3"/>
<proteinExistence type="predicted"/>
<name>A0A2A9PIH3_OPHUN</name>
<reference evidence="2 3" key="2">
    <citation type="journal article" date="2017" name="Sci. Rep.">
        <title>Ant-infecting Ophiocordyceps genomes reveal a high diversity of potential behavioral manipulation genes and a possible major role for enterotoxins.</title>
        <authorList>
            <person name="de Bekker C."/>
            <person name="Ohm R.A."/>
            <person name="Evans H.C."/>
            <person name="Brachmann A."/>
            <person name="Hughes D.P."/>
        </authorList>
    </citation>
    <scope>NUCLEOTIDE SEQUENCE [LARGE SCALE GENOMIC DNA]</scope>
    <source>
        <strain evidence="2 3">SC16a</strain>
    </source>
</reference>
<keyword evidence="1" id="KW-0732">Signal</keyword>
<dbReference type="AlphaFoldDB" id="A0A2A9PIH3"/>
<evidence type="ECO:0008006" key="4">
    <source>
        <dbReference type="Google" id="ProtNLM"/>
    </source>
</evidence>
<sequence>MKTVATLAAALVGFVSVSQAHMEMMSPAPLRSGYNRFTEDQDWDMRSPLESSGGDYPCKGSLKLLGTPQAGVVAEWTAGQEHNVTITGNTPHSGGSCQVSLSTDQGNSWKVLRSYIGNCPVMGESSYAFQLPSDAPTGQVLVGWTWFNNVGNREMYMNCAVVNIKAGQYSTAGESYAKRPAMFVANVGNGCGTEEGFDLEFPHMGPDPELNSRRTHPPVGNCAY</sequence>
<evidence type="ECO:0000313" key="2">
    <source>
        <dbReference type="EMBL" id="PFH60831.1"/>
    </source>
</evidence>
<feature type="signal peptide" evidence="1">
    <location>
        <begin position="1"/>
        <end position="20"/>
    </location>
</feature>
<dbReference type="PANTHER" id="PTHR36182:SF1">
    <property type="entry name" value="PROTEIN, PUTATIVE (AFU_ORTHOLOGUE AFUA_6G10930)-RELATED"/>
    <property type="match status" value="1"/>
</dbReference>
<keyword evidence="3" id="KW-1185">Reference proteome</keyword>
<reference evidence="2 3" key="1">
    <citation type="journal article" date="2015" name="BMC Genomics">
        <title>Gene expression during zombie ant biting behavior reflects the complexity underlying fungal parasitic behavioral manipulation.</title>
        <authorList>
            <person name="de Bekker C."/>
            <person name="Ohm R.A."/>
            <person name="Loreto R.G."/>
            <person name="Sebastian A."/>
            <person name="Albert I."/>
            <person name="Merrow M."/>
            <person name="Brachmann A."/>
            <person name="Hughes D.P."/>
        </authorList>
    </citation>
    <scope>NUCLEOTIDE SEQUENCE [LARGE SCALE GENOMIC DNA]</scope>
    <source>
        <strain evidence="2 3">SC16a</strain>
    </source>
</reference>
<accession>A0A2A9PIH3</accession>
<dbReference type="EMBL" id="LAZP02000106">
    <property type="protein sequence ID" value="PFH60831.1"/>
    <property type="molecule type" value="Genomic_DNA"/>
</dbReference>
<comment type="caution">
    <text evidence="2">The sequence shown here is derived from an EMBL/GenBank/DDBJ whole genome shotgun (WGS) entry which is preliminary data.</text>
</comment>
<dbReference type="Gene3D" id="2.70.50.70">
    <property type="match status" value="1"/>
</dbReference>
<protein>
    <recommendedName>
        <fullName evidence="4">Chitin-binding type-4 domain-containing protein</fullName>
    </recommendedName>
</protein>
<dbReference type="OrthoDB" id="2342176at2759"/>
<evidence type="ECO:0000256" key="1">
    <source>
        <dbReference type="SAM" id="SignalP"/>
    </source>
</evidence>
<evidence type="ECO:0000313" key="3">
    <source>
        <dbReference type="Proteomes" id="UP000037136"/>
    </source>
</evidence>
<dbReference type="PANTHER" id="PTHR36182">
    <property type="entry name" value="PROTEIN, PUTATIVE (AFU_ORTHOLOGUE AFUA_6G10930)-RELATED"/>
    <property type="match status" value="1"/>
</dbReference>
<feature type="chain" id="PRO_5012089288" description="Chitin-binding type-4 domain-containing protein" evidence="1">
    <location>
        <begin position="21"/>
        <end position="224"/>
    </location>
</feature>
<dbReference type="Proteomes" id="UP000037136">
    <property type="component" value="Unassembled WGS sequence"/>
</dbReference>